<dbReference type="EMBL" id="CACVKT020002176">
    <property type="protein sequence ID" value="CAC5376153.1"/>
    <property type="molecule type" value="Genomic_DNA"/>
</dbReference>
<gene>
    <name evidence="1" type="ORF">MCOR_12893</name>
</gene>
<reference evidence="1 2" key="1">
    <citation type="submission" date="2020-06" db="EMBL/GenBank/DDBJ databases">
        <authorList>
            <person name="Li R."/>
            <person name="Bekaert M."/>
        </authorList>
    </citation>
    <scope>NUCLEOTIDE SEQUENCE [LARGE SCALE GENOMIC DNA]</scope>
    <source>
        <strain evidence="2">wild</strain>
    </source>
</reference>
<proteinExistence type="predicted"/>
<evidence type="ECO:0000313" key="1">
    <source>
        <dbReference type="EMBL" id="CAC5376153.1"/>
    </source>
</evidence>
<sequence>MIFDNFGQTYLHSLVHWKTLKIIISKLTTEQQDWVKCFEEQKDRFGLPIGCLSTKLTGPLMAVDAHSHLHHLMSYKLNLEELEVLYSGNIALHAQPRSLMFPTTNHTILKKNPPIKYKKLSVEYPWYNIYDPYSCTTNDNSKYEVYVVNIYANYAENICEIYFVPRGPVVKPIILVLTSDSHLTTHWKIETPVKLTKCCMDSWYPASVLKECFDCPLMNQQLTASPSGVQTDFWTQWSCCTKTCNTGTQSGCRYNNSLHKFEYEEQYCNTQYCQGIGNVFFVLS</sequence>
<accession>A0A6J8AZ36</accession>
<dbReference type="Proteomes" id="UP000507470">
    <property type="component" value="Unassembled WGS sequence"/>
</dbReference>
<evidence type="ECO:0000313" key="2">
    <source>
        <dbReference type="Proteomes" id="UP000507470"/>
    </source>
</evidence>
<name>A0A6J8AZ36_MYTCO</name>
<organism evidence="1 2">
    <name type="scientific">Mytilus coruscus</name>
    <name type="common">Sea mussel</name>
    <dbReference type="NCBI Taxonomy" id="42192"/>
    <lineage>
        <taxon>Eukaryota</taxon>
        <taxon>Metazoa</taxon>
        <taxon>Spiralia</taxon>
        <taxon>Lophotrochozoa</taxon>
        <taxon>Mollusca</taxon>
        <taxon>Bivalvia</taxon>
        <taxon>Autobranchia</taxon>
        <taxon>Pteriomorphia</taxon>
        <taxon>Mytilida</taxon>
        <taxon>Mytiloidea</taxon>
        <taxon>Mytilidae</taxon>
        <taxon>Mytilinae</taxon>
        <taxon>Mytilus</taxon>
    </lineage>
</organism>
<keyword evidence="2" id="KW-1185">Reference proteome</keyword>
<protein>
    <submittedName>
        <fullName evidence="1">C6</fullName>
    </submittedName>
</protein>
<dbReference type="AlphaFoldDB" id="A0A6J8AZ36"/>